<evidence type="ECO:0000313" key="2">
    <source>
        <dbReference type="EMBL" id="KAK4229146.1"/>
    </source>
</evidence>
<feature type="chain" id="PRO_5042993062" description="Ubiquitin 3 binding protein But2 C-terminal domain-containing protein" evidence="1">
    <location>
        <begin position="19"/>
        <end position="215"/>
    </location>
</feature>
<comment type="caution">
    <text evidence="2">The sequence shown here is derived from an EMBL/GenBank/DDBJ whole genome shotgun (WGS) entry which is preliminary data.</text>
</comment>
<evidence type="ECO:0000256" key="1">
    <source>
        <dbReference type="SAM" id="SignalP"/>
    </source>
</evidence>
<proteinExistence type="predicted"/>
<evidence type="ECO:0008006" key="4">
    <source>
        <dbReference type="Google" id="ProtNLM"/>
    </source>
</evidence>
<accession>A0AAN7BT24</accession>
<protein>
    <recommendedName>
        <fullName evidence="4">Ubiquitin 3 binding protein But2 C-terminal domain-containing protein</fullName>
    </recommendedName>
</protein>
<organism evidence="2 3">
    <name type="scientific">Podospora fimiseda</name>
    <dbReference type="NCBI Taxonomy" id="252190"/>
    <lineage>
        <taxon>Eukaryota</taxon>
        <taxon>Fungi</taxon>
        <taxon>Dikarya</taxon>
        <taxon>Ascomycota</taxon>
        <taxon>Pezizomycotina</taxon>
        <taxon>Sordariomycetes</taxon>
        <taxon>Sordariomycetidae</taxon>
        <taxon>Sordariales</taxon>
        <taxon>Podosporaceae</taxon>
        <taxon>Podospora</taxon>
    </lineage>
</organism>
<reference evidence="2" key="1">
    <citation type="journal article" date="2023" name="Mol. Phylogenet. Evol.">
        <title>Genome-scale phylogeny and comparative genomics of the fungal order Sordariales.</title>
        <authorList>
            <person name="Hensen N."/>
            <person name="Bonometti L."/>
            <person name="Westerberg I."/>
            <person name="Brannstrom I.O."/>
            <person name="Guillou S."/>
            <person name="Cros-Aarteil S."/>
            <person name="Calhoun S."/>
            <person name="Haridas S."/>
            <person name="Kuo A."/>
            <person name="Mondo S."/>
            <person name="Pangilinan J."/>
            <person name="Riley R."/>
            <person name="LaButti K."/>
            <person name="Andreopoulos B."/>
            <person name="Lipzen A."/>
            <person name="Chen C."/>
            <person name="Yan M."/>
            <person name="Daum C."/>
            <person name="Ng V."/>
            <person name="Clum A."/>
            <person name="Steindorff A."/>
            <person name="Ohm R.A."/>
            <person name="Martin F."/>
            <person name="Silar P."/>
            <person name="Natvig D.O."/>
            <person name="Lalanne C."/>
            <person name="Gautier V."/>
            <person name="Ament-Velasquez S.L."/>
            <person name="Kruys A."/>
            <person name="Hutchinson M.I."/>
            <person name="Powell A.J."/>
            <person name="Barry K."/>
            <person name="Miller A.N."/>
            <person name="Grigoriev I.V."/>
            <person name="Debuchy R."/>
            <person name="Gladieux P."/>
            <person name="Hiltunen Thoren M."/>
            <person name="Johannesson H."/>
        </authorList>
    </citation>
    <scope>NUCLEOTIDE SEQUENCE</scope>
    <source>
        <strain evidence="2">CBS 990.96</strain>
    </source>
</reference>
<name>A0AAN7BT24_9PEZI</name>
<gene>
    <name evidence="2" type="ORF">QBC38DRAFT_473290</name>
</gene>
<dbReference type="AlphaFoldDB" id="A0AAN7BT24"/>
<reference evidence="2" key="2">
    <citation type="submission" date="2023-05" db="EMBL/GenBank/DDBJ databases">
        <authorList>
            <consortium name="Lawrence Berkeley National Laboratory"/>
            <person name="Steindorff A."/>
            <person name="Hensen N."/>
            <person name="Bonometti L."/>
            <person name="Westerberg I."/>
            <person name="Brannstrom I.O."/>
            <person name="Guillou S."/>
            <person name="Cros-Aarteil S."/>
            <person name="Calhoun S."/>
            <person name="Haridas S."/>
            <person name="Kuo A."/>
            <person name="Mondo S."/>
            <person name="Pangilinan J."/>
            <person name="Riley R."/>
            <person name="Labutti K."/>
            <person name="Andreopoulos B."/>
            <person name="Lipzen A."/>
            <person name="Chen C."/>
            <person name="Yanf M."/>
            <person name="Daum C."/>
            <person name="Ng V."/>
            <person name="Clum A."/>
            <person name="Ohm R."/>
            <person name="Martin F."/>
            <person name="Silar P."/>
            <person name="Natvig D."/>
            <person name="Lalanne C."/>
            <person name="Gautier V."/>
            <person name="Ament-Velasquez S.L."/>
            <person name="Kruys A."/>
            <person name="Hutchinson M.I."/>
            <person name="Powell A.J."/>
            <person name="Barry K."/>
            <person name="Miller A.N."/>
            <person name="Grigoriev I.V."/>
            <person name="Debuchy R."/>
            <person name="Gladieux P."/>
            <person name="Thoren M.H."/>
            <person name="Johannesson H."/>
        </authorList>
    </citation>
    <scope>NUCLEOTIDE SEQUENCE</scope>
    <source>
        <strain evidence="2">CBS 990.96</strain>
    </source>
</reference>
<dbReference type="Proteomes" id="UP001301958">
    <property type="component" value="Unassembled WGS sequence"/>
</dbReference>
<sequence>MLVCLLIFLAFIPCWSSATPPWVRLPHLSPSPNPPPKISPIPDFVITGFQAGGIIMSHRSYINFNVLTRPNAALVYCSTFGTTLTASISSITPTWCNRQPDSPPTSEDVWFDLVLYSDAPPPPHYNSTDNITSTATTSSLSPMLTAGPDGGDDRKGALAKLRVVRQINNGTRDQAVHYILPQDAPFIGDGDFFHQVYVGPENFTVKAWRYEMQGL</sequence>
<evidence type="ECO:0000313" key="3">
    <source>
        <dbReference type="Proteomes" id="UP001301958"/>
    </source>
</evidence>
<dbReference type="EMBL" id="MU865311">
    <property type="protein sequence ID" value="KAK4229146.1"/>
    <property type="molecule type" value="Genomic_DNA"/>
</dbReference>
<keyword evidence="3" id="KW-1185">Reference proteome</keyword>
<feature type="signal peptide" evidence="1">
    <location>
        <begin position="1"/>
        <end position="18"/>
    </location>
</feature>
<keyword evidence="1" id="KW-0732">Signal</keyword>